<proteinExistence type="predicted"/>
<reference evidence="1" key="1">
    <citation type="submission" date="2018-11" db="EMBL/GenBank/DDBJ databases">
        <authorList>
            <consortium name="Genoscope - CEA"/>
            <person name="William W."/>
        </authorList>
    </citation>
    <scope>NUCLEOTIDE SEQUENCE</scope>
</reference>
<gene>
    <name evidence="1" type="ORF">BOLC7T41315H</name>
</gene>
<accession>A0A3P6EQG0</accession>
<protein>
    <submittedName>
        <fullName evidence="1">Uncharacterized protein</fullName>
    </submittedName>
</protein>
<name>A0A3P6EQG0_BRAOL</name>
<evidence type="ECO:0000313" key="1">
    <source>
        <dbReference type="EMBL" id="VDD35755.1"/>
    </source>
</evidence>
<dbReference type="AlphaFoldDB" id="A0A3P6EQG0"/>
<sequence length="65" mass="7232">MCERHRTKYSHMRKIVNEGLSSICSAECQTCDWSSGHPRKCRDIGRVVLTSSAKMASGSGLQCTR</sequence>
<organism evidence="1">
    <name type="scientific">Brassica oleracea</name>
    <name type="common">Wild cabbage</name>
    <dbReference type="NCBI Taxonomy" id="3712"/>
    <lineage>
        <taxon>Eukaryota</taxon>
        <taxon>Viridiplantae</taxon>
        <taxon>Streptophyta</taxon>
        <taxon>Embryophyta</taxon>
        <taxon>Tracheophyta</taxon>
        <taxon>Spermatophyta</taxon>
        <taxon>Magnoliopsida</taxon>
        <taxon>eudicotyledons</taxon>
        <taxon>Gunneridae</taxon>
        <taxon>Pentapetalae</taxon>
        <taxon>rosids</taxon>
        <taxon>malvids</taxon>
        <taxon>Brassicales</taxon>
        <taxon>Brassicaceae</taxon>
        <taxon>Brassiceae</taxon>
        <taxon>Brassica</taxon>
    </lineage>
</organism>
<dbReference type="EMBL" id="LR031876">
    <property type="protein sequence ID" value="VDD35755.1"/>
    <property type="molecule type" value="Genomic_DNA"/>
</dbReference>